<feature type="compositionally biased region" description="Basic residues" evidence="10">
    <location>
        <begin position="80"/>
        <end position="99"/>
    </location>
</feature>
<evidence type="ECO:0000256" key="2">
    <source>
        <dbReference type="ARBA" id="ARBA00022723"/>
    </source>
</evidence>
<gene>
    <name evidence="12" type="ORF">OSB1V03_LOCUS15220</name>
</gene>
<keyword evidence="6" id="KW-0805">Transcription regulation</keyword>
<proteinExistence type="predicted"/>
<sequence>MKDNQHFRTLSQSLDQLNDQKITTNDSHISTGSDSGLKSSLNDQKSRQKRLKTQEVIESNEDTISEDSDESYVKSIRTLAKNKRKYTKRQPKVSTKAKTKQSISLSKPLKDKTLKTETITTDDSNGDNDYTIESDVKPKRTQKKKCVVPLTTILSTTSGLNLCRDNIKKCLDLSTNSYKCPETGCLFSSAKQYLLFCHMYSVHTERRIKCTHEGCDKRFIKPSKLSAHLIVHSKDRPKRTQRTTSMVPFKTILTTTSGLNLCRENIEKCRDLATNSYKCPETGCQKFTAKPYAMYKHLYQKHTHRRIKCTHDGCDKHFTAMWIMTRHLATHSDEKSFKCDYSECQHSCRSAAALRLHVTDRHSTDQPLRCHYAGCRVAHKTYGSKNAYEQHLLTHKAEPTFRCGTDGCDHMFFTRGKRIRHQIEAHNRIPNTRRKYRCDWPGCEWMGENIQDHKRDHLGIKQWPCLWPDCGMKFKARVNFEDHMNIHNNVKPHSCHWPGCDFRAYVRTSVKKHINRKHKK</sequence>
<dbReference type="Gene3D" id="3.30.160.60">
    <property type="entry name" value="Classic Zinc Finger"/>
    <property type="match status" value="4"/>
</dbReference>
<dbReference type="GO" id="GO:0005634">
    <property type="term" value="C:nucleus"/>
    <property type="evidence" value="ECO:0007669"/>
    <property type="project" value="UniProtKB-SubCell"/>
</dbReference>
<feature type="domain" description="C2H2-type" evidence="11">
    <location>
        <begin position="307"/>
        <end position="336"/>
    </location>
</feature>
<evidence type="ECO:0000313" key="12">
    <source>
        <dbReference type="EMBL" id="CAD7634826.1"/>
    </source>
</evidence>
<dbReference type="GO" id="GO:0006357">
    <property type="term" value="P:regulation of transcription by RNA polymerase II"/>
    <property type="evidence" value="ECO:0007669"/>
    <property type="project" value="TreeGrafter"/>
</dbReference>
<dbReference type="EMBL" id="CAJPIZ010015406">
    <property type="protein sequence ID" value="CAG2115256.1"/>
    <property type="molecule type" value="Genomic_DNA"/>
</dbReference>
<dbReference type="SUPFAM" id="SSF57667">
    <property type="entry name" value="beta-beta-alpha zinc fingers"/>
    <property type="match status" value="4"/>
</dbReference>
<feature type="domain" description="C2H2-type" evidence="11">
    <location>
        <begin position="463"/>
        <end position="492"/>
    </location>
</feature>
<evidence type="ECO:0000256" key="3">
    <source>
        <dbReference type="ARBA" id="ARBA00022737"/>
    </source>
</evidence>
<evidence type="ECO:0000256" key="1">
    <source>
        <dbReference type="ARBA" id="ARBA00004123"/>
    </source>
</evidence>
<evidence type="ECO:0000256" key="5">
    <source>
        <dbReference type="ARBA" id="ARBA00022833"/>
    </source>
</evidence>
<evidence type="ECO:0000256" key="4">
    <source>
        <dbReference type="ARBA" id="ARBA00022771"/>
    </source>
</evidence>
<keyword evidence="4 9" id="KW-0863">Zinc-finger</keyword>
<dbReference type="PROSITE" id="PS50157">
    <property type="entry name" value="ZINC_FINGER_C2H2_2"/>
    <property type="match status" value="4"/>
</dbReference>
<dbReference type="OrthoDB" id="2687452at2759"/>
<keyword evidence="2" id="KW-0479">Metal-binding</keyword>
<dbReference type="PROSITE" id="PS00028">
    <property type="entry name" value="ZINC_FINGER_C2H2_1"/>
    <property type="match status" value="5"/>
</dbReference>
<protein>
    <recommendedName>
        <fullName evidence="11">C2H2-type domain-containing protein</fullName>
    </recommendedName>
</protein>
<accession>A0A7R9L688</accession>
<dbReference type="InterPro" id="IPR051061">
    <property type="entry name" value="Zinc_finger_trans_reg"/>
</dbReference>
<dbReference type="FunFam" id="3.30.160.60:FF:001102">
    <property type="entry name" value="Transcription factor IIIA"/>
    <property type="match status" value="1"/>
</dbReference>
<feature type="domain" description="C2H2-type" evidence="11">
    <location>
        <begin position="208"/>
        <end position="237"/>
    </location>
</feature>
<dbReference type="SMART" id="SM00355">
    <property type="entry name" value="ZnF_C2H2"/>
    <property type="match status" value="10"/>
</dbReference>
<dbReference type="GO" id="GO:0008270">
    <property type="term" value="F:zinc ion binding"/>
    <property type="evidence" value="ECO:0007669"/>
    <property type="project" value="UniProtKB-KW"/>
</dbReference>
<dbReference type="AlphaFoldDB" id="A0A7R9L688"/>
<feature type="domain" description="C2H2-type" evidence="11">
    <location>
        <begin position="337"/>
        <end position="367"/>
    </location>
</feature>
<organism evidence="12">
    <name type="scientific">Medioppia subpectinata</name>
    <dbReference type="NCBI Taxonomy" id="1979941"/>
    <lineage>
        <taxon>Eukaryota</taxon>
        <taxon>Metazoa</taxon>
        <taxon>Ecdysozoa</taxon>
        <taxon>Arthropoda</taxon>
        <taxon>Chelicerata</taxon>
        <taxon>Arachnida</taxon>
        <taxon>Acari</taxon>
        <taxon>Acariformes</taxon>
        <taxon>Sarcoptiformes</taxon>
        <taxon>Oribatida</taxon>
        <taxon>Brachypylina</taxon>
        <taxon>Oppioidea</taxon>
        <taxon>Oppiidae</taxon>
        <taxon>Medioppia</taxon>
    </lineage>
</organism>
<feature type="compositionally biased region" description="Acidic residues" evidence="10">
    <location>
        <begin position="58"/>
        <end position="70"/>
    </location>
</feature>
<keyword evidence="13" id="KW-1185">Reference proteome</keyword>
<dbReference type="InterPro" id="IPR013087">
    <property type="entry name" value="Znf_C2H2_type"/>
</dbReference>
<feature type="region of interest" description="Disordered" evidence="10">
    <location>
        <begin position="23"/>
        <end position="107"/>
    </location>
</feature>
<name>A0A7R9L688_9ACAR</name>
<evidence type="ECO:0000259" key="11">
    <source>
        <dbReference type="PROSITE" id="PS50157"/>
    </source>
</evidence>
<keyword evidence="5" id="KW-0862">Zinc</keyword>
<reference evidence="12" key="1">
    <citation type="submission" date="2020-11" db="EMBL/GenBank/DDBJ databases">
        <authorList>
            <person name="Tran Van P."/>
        </authorList>
    </citation>
    <scope>NUCLEOTIDE SEQUENCE</scope>
</reference>
<comment type="subcellular location">
    <subcellularLocation>
        <location evidence="1">Nucleus</location>
    </subcellularLocation>
</comment>
<evidence type="ECO:0000256" key="6">
    <source>
        <dbReference type="ARBA" id="ARBA00023015"/>
    </source>
</evidence>
<keyword evidence="8" id="KW-0539">Nucleus</keyword>
<keyword evidence="7" id="KW-0804">Transcription</keyword>
<keyword evidence="3" id="KW-0677">Repeat</keyword>
<feature type="compositionally biased region" description="Polar residues" evidence="10">
    <location>
        <begin position="23"/>
        <end position="43"/>
    </location>
</feature>
<evidence type="ECO:0000256" key="7">
    <source>
        <dbReference type="ARBA" id="ARBA00023163"/>
    </source>
</evidence>
<dbReference type="EMBL" id="OC869981">
    <property type="protein sequence ID" value="CAD7634826.1"/>
    <property type="molecule type" value="Genomic_DNA"/>
</dbReference>
<evidence type="ECO:0000256" key="8">
    <source>
        <dbReference type="ARBA" id="ARBA00023242"/>
    </source>
</evidence>
<dbReference type="PANTHER" id="PTHR46179">
    <property type="entry name" value="ZINC FINGER PROTEIN"/>
    <property type="match status" value="1"/>
</dbReference>
<dbReference type="Proteomes" id="UP000759131">
    <property type="component" value="Unassembled WGS sequence"/>
</dbReference>
<dbReference type="PANTHER" id="PTHR46179:SF13">
    <property type="entry name" value="C2H2-TYPE DOMAIN-CONTAINING PROTEIN"/>
    <property type="match status" value="1"/>
</dbReference>
<evidence type="ECO:0000313" key="13">
    <source>
        <dbReference type="Proteomes" id="UP000759131"/>
    </source>
</evidence>
<dbReference type="InterPro" id="IPR036236">
    <property type="entry name" value="Znf_C2H2_sf"/>
</dbReference>
<evidence type="ECO:0000256" key="9">
    <source>
        <dbReference type="PROSITE-ProRule" id="PRU00042"/>
    </source>
</evidence>
<evidence type="ECO:0000256" key="10">
    <source>
        <dbReference type="SAM" id="MobiDB-lite"/>
    </source>
</evidence>